<accession>A0A127QAB1</accession>
<organism evidence="1 2">
    <name type="scientific">Collimonas pratensis</name>
    <dbReference type="NCBI Taxonomy" id="279113"/>
    <lineage>
        <taxon>Bacteria</taxon>
        <taxon>Pseudomonadati</taxon>
        <taxon>Pseudomonadota</taxon>
        <taxon>Betaproteobacteria</taxon>
        <taxon>Burkholderiales</taxon>
        <taxon>Oxalobacteraceae</taxon>
        <taxon>Collimonas</taxon>
    </lineage>
</organism>
<proteinExistence type="predicted"/>
<name>A0A127QAB1_9BURK</name>
<sequence length="52" mass="6081">MDVCKIAPGIYQYTAIDDCTRYKVLRLFRRRTASNTMEFFGAVIEEMPFAIQ</sequence>
<protein>
    <submittedName>
        <fullName evidence="1">Putative transposase</fullName>
    </submittedName>
</protein>
<dbReference type="AlphaFoldDB" id="A0A127QAB1"/>
<dbReference type="EMBL" id="CP013234">
    <property type="protein sequence ID" value="AMP06978.1"/>
    <property type="molecule type" value="Genomic_DNA"/>
</dbReference>
<dbReference type="Proteomes" id="UP000074561">
    <property type="component" value="Chromosome"/>
</dbReference>
<reference evidence="1 2" key="1">
    <citation type="submission" date="2015-11" db="EMBL/GenBank/DDBJ databases">
        <title>Exploring the genomic traits of fungus-feeding bacterial genus Collimonas.</title>
        <authorList>
            <person name="Song C."/>
            <person name="Schmidt R."/>
            <person name="de Jager V."/>
            <person name="Krzyzanowska D."/>
            <person name="Jongedijk E."/>
            <person name="Cankar K."/>
            <person name="Beekwilder J."/>
            <person name="van Veen A."/>
            <person name="de Boer W."/>
            <person name="van Veen J.A."/>
            <person name="Garbeva P."/>
        </authorList>
    </citation>
    <scope>NUCLEOTIDE SEQUENCE [LARGE SCALE GENOMIC DNA]</scope>
    <source>
        <strain evidence="1 2">Ter91</strain>
    </source>
</reference>
<dbReference type="KEGG" id="cpra:CPter91_4679"/>
<gene>
    <name evidence="1" type="ORF">CPter91_4679</name>
</gene>
<evidence type="ECO:0000313" key="1">
    <source>
        <dbReference type="EMBL" id="AMP06978.1"/>
    </source>
</evidence>
<evidence type="ECO:0000313" key="2">
    <source>
        <dbReference type="Proteomes" id="UP000074561"/>
    </source>
</evidence>
<dbReference type="PATRIC" id="fig|279113.9.peg.4635"/>